<dbReference type="InterPro" id="IPR027417">
    <property type="entry name" value="P-loop_NTPase"/>
</dbReference>
<evidence type="ECO:0000256" key="3">
    <source>
        <dbReference type="ARBA" id="ARBA00022801"/>
    </source>
</evidence>
<evidence type="ECO:0000256" key="4">
    <source>
        <dbReference type="ARBA" id="ARBA00022806"/>
    </source>
</evidence>
<feature type="binding site" evidence="10">
    <location>
        <begin position="33"/>
        <end position="40"/>
    </location>
    <ligand>
        <name>ATP</name>
        <dbReference type="ChEBI" id="CHEBI:30616"/>
    </ligand>
</feature>
<evidence type="ECO:0000256" key="10">
    <source>
        <dbReference type="PROSITE-ProRule" id="PRU00560"/>
    </source>
</evidence>
<evidence type="ECO:0000256" key="2">
    <source>
        <dbReference type="ARBA" id="ARBA00022741"/>
    </source>
</evidence>
<dbReference type="Gene3D" id="3.40.50.300">
    <property type="entry name" value="P-loop containing nucleotide triphosphate hydrolases"/>
    <property type="match status" value="2"/>
</dbReference>
<gene>
    <name evidence="13" type="ORF">N2599_01020</name>
</gene>
<comment type="similarity">
    <text evidence="1">Belongs to the helicase family. UvrD subfamily.</text>
</comment>
<feature type="domain" description="UvrD-like helicase C-terminal" evidence="12">
    <location>
        <begin position="306"/>
        <end position="569"/>
    </location>
</feature>
<accession>A0ABY5XJJ3</accession>
<keyword evidence="5 10" id="KW-0067">ATP-binding</keyword>
<keyword evidence="3 10" id="KW-0378">Hydrolase</keyword>
<comment type="catalytic activity">
    <reaction evidence="9">
        <text>ATP + H2O = ADP + phosphate + H(+)</text>
        <dbReference type="Rhea" id="RHEA:13065"/>
        <dbReference type="ChEBI" id="CHEBI:15377"/>
        <dbReference type="ChEBI" id="CHEBI:15378"/>
        <dbReference type="ChEBI" id="CHEBI:30616"/>
        <dbReference type="ChEBI" id="CHEBI:43474"/>
        <dbReference type="ChEBI" id="CHEBI:456216"/>
        <dbReference type="EC" id="5.6.2.4"/>
    </reaction>
</comment>
<evidence type="ECO:0000256" key="9">
    <source>
        <dbReference type="ARBA" id="ARBA00048988"/>
    </source>
</evidence>
<reference evidence="13" key="1">
    <citation type="submission" date="2022-09" db="EMBL/GenBank/DDBJ databases">
        <title>Australian commercial rhizobial inoculants.</title>
        <authorList>
            <person name="Kohlmeier M.G."/>
            <person name="O'Hara G.W."/>
            <person name="Colombi E."/>
            <person name="Ramsay J.P."/>
            <person name="Terpolilli J."/>
        </authorList>
    </citation>
    <scope>NUCLEOTIDE SEQUENCE</scope>
    <source>
        <strain evidence="13">WSM1592</strain>
    </source>
</reference>
<sequence>MYLEKLNPQQRMAVEHGTLASGSHVAGPLLVIAGAGSGKTNTLAHRVAHLIVKGADPRRILLMTFSRRAAGEMARRVERICTQVLGSNSGIMADALAWSGTFHGIGARLLRDYAEQIGVDPAFTIHDREDSADLMNLVRHELGFSKMESRFPTKGTCLAIYSRAVNSETELPLILRDAFPWCAAWEKQLRELFAAYVGAKQNQNVLDYDDLLLYWSQMVAEPMIAEDIGGRFDHVLVDEYQDTNRLQASILLALKPEGQGLTVVGDDAQSIYSFRAATVRNILDFPALFTPAASIVTLDRNYRSTQPILAAANAVIDLASERFTKNLWTERQSGERPRLVTVRDEADQARYVADKVLENREEGTRLKSQAVLFRASHHSGALEIELTRRNIPFVKFGGLKFLDSAHVKDMLAALRFALNPRDRVAGFRLMQILPGVGPSTAQRALDQMAEDPNPLQALAAMSAPPRAGEDWASFVSVMQELKTGKAGWPAEIGLVREWYQPHLERLHEDAATRQADLLQLEQIAGGYPSRERFLTELTLDPPDATSDQAGVPLLDEDYLILSTIHSAKGQEWTKVFMLNVVDGCIPSDLGVGTSAEIEEERRLLYVAMTRARDNLDLVVPQRFFTHGQNAQGDRHVYASRTRFIPATLLQFFEVCGWPQGKSENASAQQARQIRIDVGARMRGMWR</sequence>
<evidence type="ECO:0000256" key="6">
    <source>
        <dbReference type="ARBA" id="ARBA00023235"/>
    </source>
</evidence>
<evidence type="ECO:0000256" key="5">
    <source>
        <dbReference type="ARBA" id="ARBA00022840"/>
    </source>
</evidence>
<dbReference type="InterPro" id="IPR014017">
    <property type="entry name" value="DNA_helicase_UvrD-like_C"/>
</dbReference>
<evidence type="ECO:0000259" key="11">
    <source>
        <dbReference type="PROSITE" id="PS51198"/>
    </source>
</evidence>
<dbReference type="InterPro" id="IPR014016">
    <property type="entry name" value="UvrD-like_ATP-bd"/>
</dbReference>
<dbReference type="PROSITE" id="PS51217">
    <property type="entry name" value="UVRD_HELICASE_CTER"/>
    <property type="match status" value="1"/>
</dbReference>
<keyword evidence="2 10" id="KW-0547">Nucleotide-binding</keyword>
<keyword evidence="4 10" id="KW-0347">Helicase</keyword>
<organism evidence="13 14">
    <name type="scientific">Rhizobium sullae</name>
    <name type="common">Rhizobium hedysari</name>
    <dbReference type="NCBI Taxonomy" id="50338"/>
    <lineage>
        <taxon>Bacteria</taxon>
        <taxon>Pseudomonadati</taxon>
        <taxon>Pseudomonadota</taxon>
        <taxon>Alphaproteobacteria</taxon>
        <taxon>Hyphomicrobiales</taxon>
        <taxon>Rhizobiaceae</taxon>
        <taxon>Rhizobium/Agrobacterium group</taxon>
        <taxon>Rhizobium</taxon>
    </lineage>
</organism>
<dbReference type="CDD" id="cd17932">
    <property type="entry name" value="DEXQc_UvrD"/>
    <property type="match status" value="1"/>
</dbReference>
<evidence type="ECO:0000313" key="13">
    <source>
        <dbReference type="EMBL" id="UWU14650.1"/>
    </source>
</evidence>
<keyword evidence="6" id="KW-0413">Isomerase</keyword>
<protein>
    <recommendedName>
        <fullName evidence="8">DNA 3'-5' helicase</fullName>
        <ecNumber evidence="8">5.6.2.4</ecNumber>
    </recommendedName>
</protein>
<keyword evidence="14" id="KW-1185">Reference proteome</keyword>
<evidence type="ECO:0000256" key="8">
    <source>
        <dbReference type="ARBA" id="ARBA00034808"/>
    </source>
</evidence>
<comment type="catalytic activity">
    <reaction evidence="7">
        <text>Couples ATP hydrolysis with the unwinding of duplex DNA by translocating in the 3'-5' direction.</text>
        <dbReference type="EC" id="5.6.2.4"/>
    </reaction>
</comment>
<evidence type="ECO:0000256" key="7">
    <source>
        <dbReference type="ARBA" id="ARBA00034617"/>
    </source>
</evidence>
<dbReference type="InterPro" id="IPR013986">
    <property type="entry name" value="DExx_box_DNA_helicase_dom_sf"/>
</dbReference>
<dbReference type="PROSITE" id="PS51198">
    <property type="entry name" value="UVRD_HELICASE_ATP_BIND"/>
    <property type="match status" value="1"/>
</dbReference>
<dbReference type="GO" id="GO:0004386">
    <property type="term" value="F:helicase activity"/>
    <property type="evidence" value="ECO:0007669"/>
    <property type="project" value="UniProtKB-KW"/>
</dbReference>
<dbReference type="RefSeq" id="WP_027513340.1">
    <property type="nucleotide sequence ID" value="NZ_CP104143.1"/>
</dbReference>
<dbReference type="Gene3D" id="1.10.10.160">
    <property type="match status" value="1"/>
</dbReference>
<evidence type="ECO:0000256" key="1">
    <source>
        <dbReference type="ARBA" id="ARBA00009922"/>
    </source>
</evidence>
<dbReference type="Pfam" id="PF00580">
    <property type="entry name" value="UvrD-helicase"/>
    <property type="match status" value="1"/>
</dbReference>
<dbReference type="Gene3D" id="1.10.486.10">
    <property type="entry name" value="PCRA, domain 4"/>
    <property type="match status" value="1"/>
</dbReference>
<proteinExistence type="inferred from homology"/>
<dbReference type="PANTHER" id="PTHR11070:SF3">
    <property type="entry name" value="DNA 3'-5' HELICASE"/>
    <property type="match status" value="1"/>
</dbReference>
<evidence type="ECO:0000259" key="12">
    <source>
        <dbReference type="PROSITE" id="PS51217"/>
    </source>
</evidence>
<dbReference type="SUPFAM" id="SSF52540">
    <property type="entry name" value="P-loop containing nucleoside triphosphate hydrolases"/>
    <property type="match status" value="1"/>
</dbReference>
<dbReference type="EMBL" id="CP104143">
    <property type="protein sequence ID" value="UWU14650.1"/>
    <property type="molecule type" value="Genomic_DNA"/>
</dbReference>
<dbReference type="EC" id="5.6.2.4" evidence="8"/>
<feature type="domain" description="UvrD-like helicase ATP-binding" evidence="11">
    <location>
        <begin position="12"/>
        <end position="305"/>
    </location>
</feature>
<dbReference type="PANTHER" id="PTHR11070">
    <property type="entry name" value="UVRD / RECB / PCRA DNA HELICASE FAMILY MEMBER"/>
    <property type="match status" value="1"/>
</dbReference>
<dbReference type="Pfam" id="PF13361">
    <property type="entry name" value="UvrD_C"/>
    <property type="match status" value="2"/>
</dbReference>
<evidence type="ECO:0000313" key="14">
    <source>
        <dbReference type="Proteomes" id="UP001060123"/>
    </source>
</evidence>
<dbReference type="Proteomes" id="UP001060123">
    <property type="component" value="Chromosome"/>
</dbReference>
<dbReference type="InterPro" id="IPR000212">
    <property type="entry name" value="DNA_helicase_UvrD/REP"/>
</dbReference>
<name>A0ABY5XJJ3_RHISU</name>